<gene>
    <name evidence="1" type="ORF">HELGO_WM18550</name>
</gene>
<dbReference type="GO" id="GO:0019867">
    <property type="term" value="C:outer membrane"/>
    <property type="evidence" value="ECO:0007669"/>
    <property type="project" value="InterPro"/>
</dbReference>
<dbReference type="Pfam" id="PF04390">
    <property type="entry name" value="LptE"/>
    <property type="match status" value="1"/>
</dbReference>
<dbReference type="EMBL" id="CACVAP010000065">
    <property type="protein sequence ID" value="CAA6812061.1"/>
    <property type="molecule type" value="Genomic_DNA"/>
</dbReference>
<dbReference type="AlphaFoldDB" id="A0A6S6SYA8"/>
<sequence>MKKHYFLFLLLILLTGCGYKPSAHYAKQLIGEKVYVYADISLADPENAVLTKDALNLALRTRFGADIVSEEEADSSIKMAYKKVKFVPLQYDRNGYVVYYQVNMTLNFIFKKDDIVINRDIIGRYEFPISSSAIISSDLNFQAIKHSSKKALDEFISYLGAKGYLLYGK</sequence>
<organism evidence="1">
    <name type="scientific">uncultured Sulfurovum sp</name>
    <dbReference type="NCBI Taxonomy" id="269237"/>
    <lineage>
        <taxon>Bacteria</taxon>
        <taxon>Pseudomonadati</taxon>
        <taxon>Campylobacterota</taxon>
        <taxon>Epsilonproteobacteria</taxon>
        <taxon>Campylobacterales</taxon>
        <taxon>Sulfurovaceae</taxon>
        <taxon>Sulfurovum</taxon>
        <taxon>environmental samples</taxon>
    </lineage>
</organism>
<dbReference type="PROSITE" id="PS51257">
    <property type="entry name" value="PROKAR_LIPOPROTEIN"/>
    <property type="match status" value="1"/>
</dbReference>
<dbReference type="InterPro" id="IPR007485">
    <property type="entry name" value="LPS_assembly_LptE"/>
</dbReference>
<accession>A0A6S6SYA8</accession>
<dbReference type="GO" id="GO:0043165">
    <property type="term" value="P:Gram-negative-bacterium-type cell outer membrane assembly"/>
    <property type="evidence" value="ECO:0007669"/>
    <property type="project" value="InterPro"/>
</dbReference>
<protein>
    <submittedName>
        <fullName evidence="1">Probable lipoprotein Cj1090c</fullName>
    </submittedName>
</protein>
<proteinExistence type="predicted"/>
<name>A0A6S6SYA8_9BACT</name>
<keyword evidence="1" id="KW-0449">Lipoprotein</keyword>
<reference evidence="1" key="1">
    <citation type="submission" date="2020-01" db="EMBL/GenBank/DDBJ databases">
        <authorList>
            <person name="Meier V. D."/>
            <person name="Meier V D."/>
        </authorList>
    </citation>
    <scope>NUCLEOTIDE SEQUENCE</scope>
    <source>
        <strain evidence="1">HLG_WM_MAG_06</strain>
    </source>
</reference>
<evidence type="ECO:0000313" key="1">
    <source>
        <dbReference type="EMBL" id="CAA6812061.1"/>
    </source>
</evidence>